<sequence>MSLERSSALRSVRLLSVFTFFFVALTQIPAVSAHGATATGGLSQRHGIVLALIGIVILGGATILKRRQAITSTTALIGVFLGIVVTALGAILFEGLSPDPSYMASSMPFPRSWYPLLSLSIGFLIMIMSALVGWFRWPTRPRYTALGTMMGLWITYPYLIPGPASYSHPLGYSIVLGTPVLVGYIIWKDAGHVLRAVLQDRVARRFGIGVGVVIAFFFVSATGYISFFPDEGLPHERVITVLPAIYQLVKWPVLEVYLPHIPLFVAISPGQLIIVGMLSTLIGLNATLIARHWRVEERAGMTEGAAGSAAIVGSCTCGCCGPLVAKIAVLAAGPSIAAPLYWIFVDSASPLSTLFIIASIVLFTGSLIYSVESVQQSASPTDIAPAD</sequence>
<feature type="transmembrane region" description="Helical" evidence="1">
    <location>
        <begin position="351"/>
        <end position="371"/>
    </location>
</feature>
<accession>A0AAW4PI15</accession>
<keyword evidence="1" id="KW-1133">Transmembrane helix</keyword>
<reference evidence="2 3" key="1">
    <citation type="submission" date="2021-06" db="EMBL/GenBank/DDBJ databases">
        <title>Halomicroarcula sp. a new haloarchaeum isolated from saline soil.</title>
        <authorList>
            <person name="Duran-Viseras A."/>
            <person name="Sanchez-Porro C."/>
            <person name="Ventosa A."/>
        </authorList>
    </citation>
    <scope>NUCLEOTIDE SEQUENCE [LARGE SCALE GENOMIC DNA]</scope>
    <source>
        <strain evidence="2 3">F27</strain>
    </source>
</reference>
<evidence type="ECO:0000313" key="3">
    <source>
        <dbReference type="Proteomes" id="UP001430455"/>
    </source>
</evidence>
<dbReference type="EMBL" id="RKLT01000012">
    <property type="protein sequence ID" value="MBX0296915.1"/>
    <property type="molecule type" value="Genomic_DNA"/>
</dbReference>
<dbReference type="RefSeq" id="WP_220581508.1">
    <property type="nucleotide sequence ID" value="NZ_RKLT01000012.1"/>
</dbReference>
<feature type="transmembrane region" description="Helical" evidence="1">
    <location>
        <begin position="208"/>
        <end position="227"/>
    </location>
</feature>
<feature type="transmembrane region" description="Helical" evidence="1">
    <location>
        <begin position="261"/>
        <end position="284"/>
    </location>
</feature>
<keyword evidence="3" id="KW-1185">Reference proteome</keyword>
<feature type="transmembrane region" description="Helical" evidence="1">
    <location>
        <begin position="166"/>
        <end position="187"/>
    </location>
</feature>
<name>A0AAW4PI15_9EURY</name>
<comment type="caution">
    <text evidence="2">The sequence shown here is derived from an EMBL/GenBank/DDBJ whole genome shotgun (WGS) entry which is preliminary data.</text>
</comment>
<feature type="transmembrane region" description="Helical" evidence="1">
    <location>
        <begin position="43"/>
        <end position="64"/>
    </location>
</feature>
<feature type="transmembrane region" description="Helical" evidence="1">
    <location>
        <begin position="142"/>
        <end position="160"/>
    </location>
</feature>
<keyword evidence="1" id="KW-0812">Transmembrane</keyword>
<feature type="transmembrane region" description="Helical" evidence="1">
    <location>
        <begin position="76"/>
        <end position="93"/>
    </location>
</feature>
<evidence type="ECO:0000313" key="2">
    <source>
        <dbReference type="EMBL" id="MBX0296915.1"/>
    </source>
</evidence>
<dbReference type="AlphaFoldDB" id="A0AAW4PI15"/>
<protein>
    <submittedName>
        <fullName evidence="2">Uncharacterized protein</fullName>
    </submittedName>
</protein>
<feature type="transmembrane region" description="Helical" evidence="1">
    <location>
        <begin position="113"/>
        <end position="135"/>
    </location>
</feature>
<proteinExistence type="predicted"/>
<organism evidence="2 3">
    <name type="scientific">Haloarcula nitratireducens</name>
    <dbReference type="NCBI Taxonomy" id="2487749"/>
    <lineage>
        <taxon>Archaea</taxon>
        <taxon>Methanobacteriati</taxon>
        <taxon>Methanobacteriota</taxon>
        <taxon>Stenosarchaea group</taxon>
        <taxon>Halobacteria</taxon>
        <taxon>Halobacteriales</taxon>
        <taxon>Haloarculaceae</taxon>
        <taxon>Haloarcula</taxon>
    </lineage>
</organism>
<evidence type="ECO:0000256" key="1">
    <source>
        <dbReference type="SAM" id="Phobius"/>
    </source>
</evidence>
<keyword evidence="1" id="KW-0472">Membrane</keyword>
<dbReference type="Proteomes" id="UP001430455">
    <property type="component" value="Unassembled WGS sequence"/>
</dbReference>
<gene>
    <name evidence="2" type="ORF">EGH23_18715</name>
</gene>